<organism evidence="13 14">
    <name type="scientific">Monilinia laxa</name>
    <name type="common">Brown rot fungus</name>
    <name type="synonym">Sclerotinia laxa</name>
    <dbReference type="NCBI Taxonomy" id="61186"/>
    <lineage>
        <taxon>Eukaryota</taxon>
        <taxon>Fungi</taxon>
        <taxon>Dikarya</taxon>
        <taxon>Ascomycota</taxon>
        <taxon>Pezizomycotina</taxon>
        <taxon>Leotiomycetes</taxon>
        <taxon>Helotiales</taxon>
        <taxon>Sclerotiniaceae</taxon>
        <taxon>Monilinia</taxon>
    </lineage>
</organism>
<feature type="region of interest" description="Disordered" evidence="10">
    <location>
        <begin position="329"/>
        <end position="470"/>
    </location>
</feature>
<evidence type="ECO:0000256" key="6">
    <source>
        <dbReference type="ARBA" id="ARBA00022771"/>
    </source>
</evidence>
<keyword evidence="3" id="KW-0808">Transferase</keyword>
<reference evidence="13 14" key="1">
    <citation type="submission" date="2019-06" db="EMBL/GenBank/DDBJ databases">
        <title>Genome Sequence of the Brown Rot Fungal Pathogen Monilinia laxa.</title>
        <authorList>
            <person name="De Miccolis Angelini R.M."/>
            <person name="Landi L."/>
            <person name="Abate D."/>
            <person name="Pollastro S."/>
            <person name="Romanazzi G."/>
            <person name="Faretra F."/>
        </authorList>
    </citation>
    <scope>NUCLEOTIDE SEQUENCE [LARGE SCALE GENOMIC DNA]</scope>
    <source>
        <strain evidence="13 14">Mlax316</strain>
    </source>
</reference>
<evidence type="ECO:0000313" key="13">
    <source>
        <dbReference type="EMBL" id="KAB8294749.1"/>
    </source>
</evidence>
<dbReference type="Gene3D" id="1.20.120.1750">
    <property type="match status" value="1"/>
</dbReference>
<comment type="catalytic activity">
    <reaction evidence="1">
        <text>[E2 ubiquitin-conjugating enzyme]-S-ubiquitinyl-L-cysteine + [acceptor protein]-L-lysine = [E2 ubiquitin-conjugating enzyme]-L-cysteine + [acceptor protein]-N(6)-ubiquitinyl-L-lysine.</text>
        <dbReference type="EC" id="2.3.2.31"/>
    </reaction>
</comment>
<protein>
    <recommendedName>
        <fullName evidence="2">RBR-type E3 ubiquitin transferase</fullName>
        <ecNumber evidence="2">2.3.2.31</ecNumber>
    </recommendedName>
</protein>
<evidence type="ECO:0000256" key="3">
    <source>
        <dbReference type="ARBA" id="ARBA00022679"/>
    </source>
</evidence>
<dbReference type="PROSITE" id="PS51873">
    <property type="entry name" value="TRIAD"/>
    <property type="match status" value="1"/>
</dbReference>
<feature type="domain" description="RING-type" evidence="11">
    <location>
        <begin position="122"/>
        <end position="176"/>
    </location>
</feature>
<dbReference type="SMART" id="SM00647">
    <property type="entry name" value="IBR"/>
    <property type="match status" value="2"/>
</dbReference>
<dbReference type="PROSITE" id="PS50089">
    <property type="entry name" value="ZF_RING_2"/>
    <property type="match status" value="1"/>
</dbReference>
<accession>A0A5N6JZ63</accession>
<dbReference type="GO" id="GO:0008270">
    <property type="term" value="F:zinc ion binding"/>
    <property type="evidence" value="ECO:0007669"/>
    <property type="project" value="UniProtKB-KW"/>
</dbReference>
<keyword evidence="4" id="KW-0479">Metal-binding</keyword>
<evidence type="ECO:0000256" key="5">
    <source>
        <dbReference type="ARBA" id="ARBA00022737"/>
    </source>
</evidence>
<keyword evidence="7" id="KW-0833">Ubl conjugation pathway</keyword>
<dbReference type="InterPro" id="IPR031127">
    <property type="entry name" value="E3_UB_ligase_RBR"/>
</dbReference>
<dbReference type="InterPro" id="IPR001841">
    <property type="entry name" value="Znf_RING"/>
</dbReference>
<feature type="compositionally biased region" description="Basic and acidic residues" evidence="10">
    <location>
        <begin position="372"/>
        <end position="396"/>
    </location>
</feature>
<evidence type="ECO:0000256" key="1">
    <source>
        <dbReference type="ARBA" id="ARBA00001798"/>
    </source>
</evidence>
<evidence type="ECO:0000256" key="9">
    <source>
        <dbReference type="PROSITE-ProRule" id="PRU00175"/>
    </source>
</evidence>
<name>A0A5N6JZ63_MONLA</name>
<keyword evidence="6 9" id="KW-0863">Zinc-finger</keyword>
<feature type="compositionally biased region" description="Polar residues" evidence="10">
    <location>
        <begin position="450"/>
        <end position="462"/>
    </location>
</feature>
<evidence type="ECO:0000256" key="8">
    <source>
        <dbReference type="ARBA" id="ARBA00022833"/>
    </source>
</evidence>
<dbReference type="Pfam" id="PF01485">
    <property type="entry name" value="IBR"/>
    <property type="match status" value="1"/>
</dbReference>
<dbReference type="Pfam" id="PF22191">
    <property type="entry name" value="IBR_1"/>
    <property type="match status" value="1"/>
</dbReference>
<dbReference type="SUPFAM" id="SSF57850">
    <property type="entry name" value="RING/U-box"/>
    <property type="match status" value="3"/>
</dbReference>
<feature type="compositionally biased region" description="Basic and acidic residues" evidence="10">
    <location>
        <begin position="330"/>
        <end position="340"/>
    </location>
</feature>
<dbReference type="PANTHER" id="PTHR11685">
    <property type="entry name" value="RBR FAMILY RING FINGER AND IBR DOMAIN-CONTAINING"/>
    <property type="match status" value="1"/>
</dbReference>
<keyword evidence="14" id="KW-1185">Reference proteome</keyword>
<dbReference type="Proteomes" id="UP000326757">
    <property type="component" value="Unassembled WGS sequence"/>
</dbReference>
<dbReference type="EC" id="2.3.2.31" evidence="2"/>
<comment type="caution">
    <text evidence="13">The sequence shown here is derived from an EMBL/GenBank/DDBJ whole genome shotgun (WGS) entry which is preliminary data.</text>
</comment>
<evidence type="ECO:0000256" key="2">
    <source>
        <dbReference type="ARBA" id="ARBA00012251"/>
    </source>
</evidence>
<dbReference type="InterPro" id="IPR044066">
    <property type="entry name" value="TRIAD_supradom"/>
</dbReference>
<dbReference type="OrthoDB" id="1431934at2759"/>
<keyword evidence="5" id="KW-0677">Repeat</keyword>
<keyword evidence="8" id="KW-0862">Zinc</keyword>
<gene>
    <name evidence="13" type="ORF">EYC80_006711</name>
</gene>
<evidence type="ECO:0000256" key="4">
    <source>
        <dbReference type="ARBA" id="ARBA00022723"/>
    </source>
</evidence>
<dbReference type="GO" id="GO:0061630">
    <property type="term" value="F:ubiquitin protein ligase activity"/>
    <property type="evidence" value="ECO:0007669"/>
    <property type="project" value="UniProtKB-EC"/>
</dbReference>
<dbReference type="GO" id="GO:0016567">
    <property type="term" value="P:protein ubiquitination"/>
    <property type="evidence" value="ECO:0007669"/>
    <property type="project" value="InterPro"/>
</dbReference>
<dbReference type="CDD" id="cd20335">
    <property type="entry name" value="BRcat_RBR"/>
    <property type="match status" value="1"/>
</dbReference>
<sequence length="470" mass="52079">MSTAPDPKFPDLPGLIFGCSPSKHRRSPVKMLLGRYNVKGRGNDKKEDYLLKLVELENSIGEREKEALVNWFAGENTCKALAALLGDALQPPITPKNIGEPAAKKARLQEEDDLIFAAVDECRICTETLAPENFPQSRITSTCAHHPTVCKRCLTRYINTEVQIKASDQISCPQCSEMVSDIEIKAYASPEVLERNSRRASMMSRQHLPNFTFCLSLGCESGQIHAEPDQPTMTCTTCGFKTCFNHKLPWHADLTCAEFDNLNQTRVQQEAASEAWVAENAKLCPNPECGMRIQKKSGCDHITCDYCLVEFCWACCVDFSVIKKRGNGAHKPECEWHTDNKNGMPGHGRRRAAASSQPVPKALKASKGSKKLSGERCEVGRASKDLSVREELKGPEKVTGSEGEKNPYEPNETVKSGESLETIGITRPDVPTKSEESFQPSESHEAAKSLETTRAMGSTQFNPLKRRLED</sequence>
<evidence type="ECO:0000313" key="14">
    <source>
        <dbReference type="Proteomes" id="UP000326757"/>
    </source>
</evidence>
<dbReference type="InterPro" id="IPR013083">
    <property type="entry name" value="Znf_RING/FYVE/PHD"/>
</dbReference>
<feature type="domain" description="RING-type" evidence="12">
    <location>
        <begin position="118"/>
        <end position="334"/>
    </location>
</feature>
<evidence type="ECO:0000256" key="7">
    <source>
        <dbReference type="ARBA" id="ARBA00022786"/>
    </source>
</evidence>
<dbReference type="Gene3D" id="3.30.40.10">
    <property type="entry name" value="Zinc/RING finger domain, C3HC4 (zinc finger)"/>
    <property type="match status" value="1"/>
</dbReference>
<evidence type="ECO:0000259" key="12">
    <source>
        <dbReference type="PROSITE" id="PS51873"/>
    </source>
</evidence>
<dbReference type="EMBL" id="VIGI01000010">
    <property type="protein sequence ID" value="KAB8294749.1"/>
    <property type="molecule type" value="Genomic_DNA"/>
</dbReference>
<evidence type="ECO:0000259" key="11">
    <source>
        <dbReference type="PROSITE" id="PS50089"/>
    </source>
</evidence>
<dbReference type="AlphaFoldDB" id="A0A5N6JZ63"/>
<evidence type="ECO:0000256" key="10">
    <source>
        <dbReference type="SAM" id="MobiDB-lite"/>
    </source>
</evidence>
<proteinExistence type="predicted"/>
<feature type="compositionally biased region" description="Basic and acidic residues" evidence="10">
    <location>
        <begin position="430"/>
        <end position="448"/>
    </location>
</feature>
<dbReference type="InterPro" id="IPR002867">
    <property type="entry name" value="IBR_dom"/>
</dbReference>